<evidence type="ECO:0000313" key="2">
    <source>
        <dbReference type="EMBL" id="HJB41551.1"/>
    </source>
</evidence>
<dbReference type="SUPFAM" id="SSF53335">
    <property type="entry name" value="S-adenosyl-L-methionine-dependent methyltransferases"/>
    <property type="match status" value="1"/>
</dbReference>
<dbReference type="CDD" id="cd02440">
    <property type="entry name" value="AdoMet_MTases"/>
    <property type="match status" value="1"/>
</dbReference>
<keyword evidence="2" id="KW-0489">Methyltransferase</keyword>
<dbReference type="PANTHER" id="PTHR43861">
    <property type="entry name" value="TRANS-ACONITATE 2-METHYLTRANSFERASE-RELATED"/>
    <property type="match status" value="1"/>
</dbReference>
<sequence length="243" mass="26812">MPSIYDNPAFFSAYAEMPRSQGGLAVAGEWHQLSPLFPDVAGKAVLDLGCGYGWHCGYAAARGAAEVLGLDSSARMIAEAGRRNPADVIRYEVCDLLDYAYPAARWDLVVSNLVLHYVENLDAVYEKVLATLKPGGAFLFNIEHPVFTAGVREEWITDEAGRPLYWPVDNYFYPGLRQTVFLGQEVPKYHHTLTQILGGLLRAGFVLEAVEEALPAPETLAVPGMRDEMRRPMMLLVRAGKPV</sequence>
<feature type="domain" description="Methyltransferase type 11" evidence="1">
    <location>
        <begin position="46"/>
        <end position="140"/>
    </location>
</feature>
<gene>
    <name evidence="2" type="ORF">H9945_03545</name>
</gene>
<keyword evidence="2" id="KW-0808">Transferase</keyword>
<evidence type="ECO:0000313" key="3">
    <source>
        <dbReference type="Proteomes" id="UP000886803"/>
    </source>
</evidence>
<dbReference type="Gene3D" id="3.40.50.150">
    <property type="entry name" value="Vaccinia Virus protein VP39"/>
    <property type="match status" value="1"/>
</dbReference>
<comment type="caution">
    <text evidence="2">The sequence shown here is derived from an EMBL/GenBank/DDBJ whole genome shotgun (WGS) entry which is preliminary data.</text>
</comment>
<dbReference type="AlphaFoldDB" id="A0A9D2M6I0"/>
<accession>A0A9D2M6I0</accession>
<reference evidence="2" key="2">
    <citation type="submission" date="2021-04" db="EMBL/GenBank/DDBJ databases">
        <authorList>
            <person name="Gilroy R."/>
        </authorList>
    </citation>
    <scope>NUCLEOTIDE SEQUENCE</scope>
    <source>
        <strain evidence="2">ChiBcec8-13705</strain>
    </source>
</reference>
<protein>
    <submittedName>
        <fullName evidence="2">Class I SAM-dependent methyltransferase</fullName>
    </submittedName>
</protein>
<dbReference type="InterPro" id="IPR029063">
    <property type="entry name" value="SAM-dependent_MTases_sf"/>
</dbReference>
<dbReference type="EMBL" id="DWYG01000051">
    <property type="protein sequence ID" value="HJB41551.1"/>
    <property type="molecule type" value="Genomic_DNA"/>
</dbReference>
<reference evidence="2" key="1">
    <citation type="journal article" date="2021" name="PeerJ">
        <title>Extensive microbial diversity within the chicken gut microbiome revealed by metagenomics and culture.</title>
        <authorList>
            <person name="Gilroy R."/>
            <person name="Ravi A."/>
            <person name="Getino M."/>
            <person name="Pursley I."/>
            <person name="Horton D.L."/>
            <person name="Alikhan N.F."/>
            <person name="Baker D."/>
            <person name="Gharbi K."/>
            <person name="Hall N."/>
            <person name="Watson M."/>
            <person name="Adriaenssens E.M."/>
            <person name="Foster-Nyarko E."/>
            <person name="Jarju S."/>
            <person name="Secka A."/>
            <person name="Antonio M."/>
            <person name="Oren A."/>
            <person name="Chaudhuri R.R."/>
            <person name="La Ragione R."/>
            <person name="Hildebrand F."/>
            <person name="Pallen M.J."/>
        </authorList>
    </citation>
    <scope>NUCLEOTIDE SEQUENCE</scope>
    <source>
        <strain evidence="2">ChiBcec8-13705</strain>
    </source>
</reference>
<name>A0A9D2M6I0_9FIRM</name>
<dbReference type="GO" id="GO:0008757">
    <property type="term" value="F:S-adenosylmethionine-dependent methyltransferase activity"/>
    <property type="evidence" value="ECO:0007669"/>
    <property type="project" value="InterPro"/>
</dbReference>
<dbReference type="Pfam" id="PF08241">
    <property type="entry name" value="Methyltransf_11"/>
    <property type="match status" value="1"/>
</dbReference>
<evidence type="ECO:0000259" key="1">
    <source>
        <dbReference type="Pfam" id="PF08241"/>
    </source>
</evidence>
<dbReference type="Proteomes" id="UP000886803">
    <property type="component" value="Unassembled WGS sequence"/>
</dbReference>
<organism evidence="2 3">
    <name type="scientific">Candidatus Gemmiger avicola</name>
    <dbReference type="NCBI Taxonomy" id="2838605"/>
    <lineage>
        <taxon>Bacteria</taxon>
        <taxon>Bacillati</taxon>
        <taxon>Bacillota</taxon>
        <taxon>Clostridia</taxon>
        <taxon>Eubacteriales</taxon>
        <taxon>Gemmiger</taxon>
    </lineage>
</organism>
<dbReference type="GO" id="GO:0032259">
    <property type="term" value="P:methylation"/>
    <property type="evidence" value="ECO:0007669"/>
    <property type="project" value="UniProtKB-KW"/>
</dbReference>
<proteinExistence type="predicted"/>
<dbReference type="InterPro" id="IPR013216">
    <property type="entry name" value="Methyltransf_11"/>
</dbReference>